<accession>A0A345UJ84</accession>
<proteinExistence type="predicted"/>
<keyword evidence="2" id="KW-1185">Reference proteome</keyword>
<evidence type="ECO:0000313" key="1">
    <source>
        <dbReference type="EMBL" id="AXJ00536.1"/>
    </source>
</evidence>
<sequence>MFIENNILPHYIDPERVEPSQASFNIMSLSENQITTYFRSIAGATPFGVGLCRGLGSFL</sequence>
<dbReference type="KEGG" id="cprv:CYPRO_1279"/>
<gene>
    <name evidence="1" type="ORF">CYPRO_1279</name>
</gene>
<reference evidence="1 2" key="1">
    <citation type="submission" date="2018-03" db="EMBL/GenBank/DDBJ databases">
        <title>Phenotypic and genomic properties of Cyclonatronum proteinivorum gen. nov., sp. nov., a haloalkaliphilic bacteroidete from soda lakes possessing Na+-translocating rhodopsin.</title>
        <authorList>
            <person name="Toshchakov S.V."/>
            <person name="Korzhenkov A."/>
            <person name="Samarov N.I."/>
            <person name="Kublanov I.V."/>
            <person name="Muntyan M.S."/>
            <person name="Sorokin D.Y."/>
        </authorList>
    </citation>
    <scope>NUCLEOTIDE SEQUENCE [LARGE SCALE GENOMIC DNA]</scope>
    <source>
        <strain evidence="1 2">Omega</strain>
    </source>
</reference>
<dbReference type="EMBL" id="CP027806">
    <property type="protein sequence ID" value="AXJ00536.1"/>
    <property type="molecule type" value="Genomic_DNA"/>
</dbReference>
<dbReference type="AlphaFoldDB" id="A0A345UJ84"/>
<dbReference type="Proteomes" id="UP000254808">
    <property type="component" value="Chromosome"/>
</dbReference>
<evidence type="ECO:0000313" key="2">
    <source>
        <dbReference type="Proteomes" id="UP000254808"/>
    </source>
</evidence>
<name>A0A345UJ84_9BACT</name>
<protein>
    <submittedName>
        <fullName evidence="1">Uncharacterized protein</fullName>
    </submittedName>
</protein>
<organism evidence="1 2">
    <name type="scientific">Cyclonatronum proteinivorum</name>
    <dbReference type="NCBI Taxonomy" id="1457365"/>
    <lineage>
        <taxon>Bacteria</taxon>
        <taxon>Pseudomonadati</taxon>
        <taxon>Balneolota</taxon>
        <taxon>Balneolia</taxon>
        <taxon>Balneolales</taxon>
        <taxon>Cyclonatronaceae</taxon>
        <taxon>Cyclonatronum</taxon>
    </lineage>
</organism>